<reference evidence="3" key="1">
    <citation type="submission" date="2017-09" db="EMBL/GenBank/DDBJ databases">
        <title>Metaegenomics of thermophilic ammonia-oxidizing enrichment culture.</title>
        <authorList>
            <person name="Kato S."/>
            <person name="Suzuki K."/>
        </authorList>
    </citation>
    <scope>NUCLEOTIDE SEQUENCE [LARGE SCALE GENOMIC DNA]</scope>
</reference>
<dbReference type="Gene3D" id="3.30.2310.20">
    <property type="entry name" value="RelE-like"/>
    <property type="match status" value="1"/>
</dbReference>
<sequence>MKSRTTERFRKAFQCLPPSVQERAKAAYRLFLQNPFHPSLGFKQVHPTKLIYSVRITRYYRALGVKEGDTIVWFWIGSHEQYERLLKEL</sequence>
<evidence type="ECO:0000259" key="1">
    <source>
        <dbReference type="Pfam" id="PF24732"/>
    </source>
</evidence>
<dbReference type="Proteomes" id="UP000236173">
    <property type="component" value="Unassembled WGS sequence"/>
</dbReference>
<accession>A0A2H5XFE2</accession>
<feature type="domain" description="ParE-like toxin" evidence="1">
    <location>
        <begin position="18"/>
        <end position="84"/>
    </location>
</feature>
<proteinExistence type="predicted"/>
<dbReference type="InterPro" id="IPR035093">
    <property type="entry name" value="RelE/ParE_toxin_dom_sf"/>
</dbReference>
<dbReference type="AlphaFoldDB" id="A0A2H5XFE2"/>
<name>A0A2H5XFE2_9BACT</name>
<evidence type="ECO:0000313" key="2">
    <source>
        <dbReference type="EMBL" id="GBC99896.1"/>
    </source>
</evidence>
<comment type="caution">
    <text evidence="2">The sequence shown here is derived from an EMBL/GenBank/DDBJ whole genome shotgun (WGS) entry which is preliminary data.</text>
</comment>
<evidence type="ECO:0000313" key="3">
    <source>
        <dbReference type="Proteomes" id="UP000236173"/>
    </source>
</evidence>
<dbReference type="EMBL" id="BEHT01000041">
    <property type="protein sequence ID" value="GBC99896.1"/>
    <property type="molecule type" value="Genomic_DNA"/>
</dbReference>
<dbReference type="InterPro" id="IPR056925">
    <property type="entry name" value="ParE-like"/>
</dbReference>
<organism evidence="2 3">
    <name type="scientific">Candidatus Fervidibacter japonicus</name>
    <dbReference type="NCBI Taxonomy" id="2035412"/>
    <lineage>
        <taxon>Bacteria</taxon>
        <taxon>Candidatus Fervidibacterota</taxon>
        <taxon>Candidatus Fervidibacter</taxon>
    </lineage>
</organism>
<gene>
    <name evidence="2" type="ORF">HRbin17_02428</name>
</gene>
<dbReference type="SUPFAM" id="SSF143011">
    <property type="entry name" value="RelE-like"/>
    <property type="match status" value="1"/>
</dbReference>
<dbReference type="Pfam" id="PF24732">
    <property type="entry name" value="ParE_like"/>
    <property type="match status" value="1"/>
</dbReference>
<protein>
    <recommendedName>
        <fullName evidence="1">ParE-like toxin domain-containing protein</fullName>
    </recommendedName>
</protein>